<gene>
    <name evidence="1" type="ORF">PAXRUDRAFT_446817</name>
</gene>
<reference evidence="1 2" key="1">
    <citation type="submission" date="2014-04" db="EMBL/GenBank/DDBJ databases">
        <authorList>
            <consortium name="DOE Joint Genome Institute"/>
            <person name="Kuo A."/>
            <person name="Kohler A."/>
            <person name="Jargeat P."/>
            <person name="Nagy L.G."/>
            <person name="Floudas D."/>
            <person name="Copeland A."/>
            <person name="Barry K.W."/>
            <person name="Cichocki N."/>
            <person name="Veneault-Fourrey C."/>
            <person name="LaButti K."/>
            <person name="Lindquist E.A."/>
            <person name="Lipzen A."/>
            <person name="Lundell T."/>
            <person name="Morin E."/>
            <person name="Murat C."/>
            <person name="Sun H."/>
            <person name="Tunlid A."/>
            <person name="Henrissat B."/>
            <person name="Grigoriev I.V."/>
            <person name="Hibbett D.S."/>
            <person name="Martin F."/>
            <person name="Nordberg H.P."/>
            <person name="Cantor M.N."/>
            <person name="Hua S.X."/>
        </authorList>
    </citation>
    <scope>NUCLEOTIDE SEQUENCE [LARGE SCALE GENOMIC DNA]</scope>
    <source>
        <strain evidence="1 2">Ve08.2h10</strain>
    </source>
</reference>
<accession>A0A0D0DWZ3</accession>
<dbReference type="Proteomes" id="UP000054538">
    <property type="component" value="Unassembled WGS sequence"/>
</dbReference>
<dbReference type="AlphaFoldDB" id="A0A0D0DWZ3"/>
<evidence type="ECO:0000313" key="2">
    <source>
        <dbReference type="Proteomes" id="UP000054538"/>
    </source>
</evidence>
<organism evidence="1 2">
    <name type="scientific">Paxillus rubicundulus Ve08.2h10</name>
    <dbReference type="NCBI Taxonomy" id="930991"/>
    <lineage>
        <taxon>Eukaryota</taxon>
        <taxon>Fungi</taxon>
        <taxon>Dikarya</taxon>
        <taxon>Basidiomycota</taxon>
        <taxon>Agaricomycotina</taxon>
        <taxon>Agaricomycetes</taxon>
        <taxon>Agaricomycetidae</taxon>
        <taxon>Boletales</taxon>
        <taxon>Paxilineae</taxon>
        <taxon>Paxillaceae</taxon>
        <taxon>Paxillus</taxon>
    </lineage>
</organism>
<proteinExistence type="predicted"/>
<name>A0A0D0DWZ3_9AGAM</name>
<protein>
    <submittedName>
        <fullName evidence="1">Uncharacterized protein</fullName>
    </submittedName>
</protein>
<dbReference type="HOGENOM" id="CLU_2264578_0_0_1"/>
<dbReference type="InParanoid" id="A0A0D0DWZ3"/>
<keyword evidence="2" id="KW-1185">Reference proteome</keyword>
<reference evidence="2" key="2">
    <citation type="submission" date="2015-01" db="EMBL/GenBank/DDBJ databases">
        <title>Evolutionary Origins and Diversification of the Mycorrhizal Mutualists.</title>
        <authorList>
            <consortium name="DOE Joint Genome Institute"/>
            <consortium name="Mycorrhizal Genomics Consortium"/>
            <person name="Kohler A."/>
            <person name="Kuo A."/>
            <person name="Nagy L.G."/>
            <person name="Floudas D."/>
            <person name="Copeland A."/>
            <person name="Barry K.W."/>
            <person name="Cichocki N."/>
            <person name="Veneault-Fourrey C."/>
            <person name="LaButti K."/>
            <person name="Lindquist E.A."/>
            <person name="Lipzen A."/>
            <person name="Lundell T."/>
            <person name="Morin E."/>
            <person name="Murat C."/>
            <person name="Riley R."/>
            <person name="Ohm R."/>
            <person name="Sun H."/>
            <person name="Tunlid A."/>
            <person name="Henrissat B."/>
            <person name="Grigoriev I.V."/>
            <person name="Hibbett D.S."/>
            <person name="Martin F."/>
        </authorList>
    </citation>
    <scope>NUCLEOTIDE SEQUENCE [LARGE SCALE GENOMIC DNA]</scope>
    <source>
        <strain evidence="2">Ve08.2h10</strain>
    </source>
</reference>
<evidence type="ECO:0000313" key="1">
    <source>
        <dbReference type="EMBL" id="KIK94486.1"/>
    </source>
</evidence>
<dbReference type="EMBL" id="KN825103">
    <property type="protein sequence ID" value="KIK94486.1"/>
    <property type="molecule type" value="Genomic_DNA"/>
</dbReference>
<dbReference type="OrthoDB" id="10584950at2759"/>
<sequence>MAYDVCLSNSTYMRNADRSCGSMMTLIRVRLIKRVWISFHFNRTPSFYNLSTQPVEFVLLCKVVATTAEQLRPTLPQSPRSLWNQGLPSILQRPPQACTVLTT</sequence>